<dbReference type="AlphaFoldDB" id="E1YMC9"/>
<dbReference type="EMBL" id="FR695878">
    <property type="protein sequence ID" value="CBX31723.1"/>
    <property type="molecule type" value="Genomic_DNA"/>
</dbReference>
<proteinExistence type="predicted"/>
<evidence type="ECO:0008006" key="2">
    <source>
        <dbReference type="Google" id="ProtNLM"/>
    </source>
</evidence>
<gene>
    <name evidence="1" type="ORF">N47_M25480</name>
</gene>
<organism evidence="1">
    <name type="scientific">uncultured Desulfobacterium sp</name>
    <dbReference type="NCBI Taxonomy" id="201089"/>
    <lineage>
        <taxon>Bacteria</taxon>
        <taxon>Pseudomonadati</taxon>
        <taxon>Thermodesulfobacteriota</taxon>
        <taxon>Desulfobacteria</taxon>
        <taxon>Desulfobacterales</taxon>
        <taxon>Desulfobacteriaceae</taxon>
        <taxon>Desulfobacterium</taxon>
        <taxon>environmental samples</taxon>
    </lineage>
</organism>
<reference evidence="1" key="1">
    <citation type="journal article" date="2011" name="Environ. Microbiol.">
        <title>Genomic insights into the metabolic potential of the polycyclic aromatic hydrocarbon degrading sulfate-reducing Deltaproteobacterium N47.</title>
        <authorList>
            <person name="Bergmann F."/>
            <person name="Selesi D."/>
            <person name="Weinmaier T."/>
            <person name="Tischler P."/>
            <person name="Rattei T."/>
            <person name="Meckenstock R.U."/>
        </authorList>
    </citation>
    <scope>NUCLEOTIDE SEQUENCE</scope>
</reference>
<evidence type="ECO:0000313" key="1">
    <source>
        <dbReference type="EMBL" id="CBX31723.1"/>
    </source>
</evidence>
<accession>E1YMC9</accession>
<name>E1YMC9_9BACT</name>
<sequence>MNVADKICEKVRDLPEPLAREVLDFIKRIYSQHDICVEEMKKAQVSVMQQIWGNKEDDIWNEL</sequence>
<protein>
    <recommendedName>
        <fullName evidence="2">DUF2281 domain-containing protein</fullName>
    </recommendedName>
</protein>